<feature type="transmembrane region" description="Helical" evidence="1">
    <location>
        <begin position="171"/>
        <end position="191"/>
    </location>
</feature>
<keyword evidence="1" id="KW-0812">Transmembrane</keyword>
<dbReference type="OrthoDB" id="6713493at2"/>
<dbReference type="Proteomes" id="UP000179860">
    <property type="component" value="Chromosome 2"/>
</dbReference>
<evidence type="ECO:0000313" key="3">
    <source>
        <dbReference type="Proteomes" id="UP000179860"/>
    </source>
</evidence>
<accession>A0A1I9YQS6</accession>
<dbReference type="RefSeq" id="WP_051374287.1">
    <property type="nucleotide sequence ID" value="NZ_CP017562.2"/>
</dbReference>
<dbReference type="AlphaFoldDB" id="A0A1I9YQS6"/>
<reference evidence="2" key="2">
    <citation type="submission" date="2021-06" db="EMBL/GenBank/DDBJ databases">
        <authorList>
            <person name="Rogers T.H."/>
            <person name="Ramsay J.P."/>
            <person name="Wang P."/>
            <person name="Terpolilli J."/>
        </authorList>
    </citation>
    <scope>NUCLEOTIDE SEQUENCE</scope>
    <source>
        <strain evidence="2">WSM5005</strain>
    </source>
</reference>
<keyword evidence="1" id="KW-0472">Membrane</keyword>
<organism evidence="2 3">
    <name type="scientific">Paraburkholderia sprentiae WSM5005</name>
    <dbReference type="NCBI Taxonomy" id="754502"/>
    <lineage>
        <taxon>Bacteria</taxon>
        <taxon>Pseudomonadati</taxon>
        <taxon>Pseudomonadota</taxon>
        <taxon>Betaproteobacteria</taxon>
        <taxon>Burkholderiales</taxon>
        <taxon>Burkholderiaceae</taxon>
        <taxon>Paraburkholderia</taxon>
    </lineage>
</organism>
<gene>
    <name evidence="2" type="ORF">BJG93_24710</name>
</gene>
<protein>
    <submittedName>
        <fullName evidence="2">Uncharacterized protein</fullName>
    </submittedName>
</protein>
<name>A0A1I9YQS6_9BURK</name>
<dbReference type="EMBL" id="CP017562">
    <property type="protein sequence ID" value="APA88548.1"/>
    <property type="molecule type" value="Genomic_DNA"/>
</dbReference>
<keyword evidence="1" id="KW-1133">Transmembrane helix</keyword>
<proteinExistence type="predicted"/>
<evidence type="ECO:0000256" key="1">
    <source>
        <dbReference type="SAM" id="Phobius"/>
    </source>
</evidence>
<feature type="transmembrane region" description="Helical" evidence="1">
    <location>
        <begin position="203"/>
        <end position="222"/>
    </location>
</feature>
<keyword evidence="3" id="KW-1185">Reference proteome</keyword>
<reference evidence="2" key="1">
    <citation type="submission" date="2016-09" db="EMBL/GenBank/DDBJ databases">
        <title>The Complete Genome of Burkholderia sprentiae wsm5005.</title>
        <authorList>
            <person name="De Meyer S."/>
            <person name="Wang P."/>
            <person name="Terpolilli J."/>
        </authorList>
    </citation>
    <scope>NUCLEOTIDE SEQUENCE [LARGE SCALE GENOMIC DNA]</scope>
    <source>
        <strain evidence="2">WSM5005</strain>
    </source>
</reference>
<dbReference type="STRING" id="754502.BJG93_24710"/>
<sequence>MSEIQGDKKSVVVDGQFRTRQSHEIGVDFLKAQLDAFEAAALFVSHGIITDEFVRQQYKAHIKRISTSVRQAVENGNLSVKEAAEYCSQVRDQLFVEYRKYTSAIGIAGAEAIKMKSRGFEYYLNKYANAKYRVDFKFLNADQRATVYFETILSAGRDNVKVTKGTKIQKGLGVTAIIVVAIYAVGAIINAKDKIREAAKQGDIIAAGFIGGAIAGGAVSFLCGPAEPVCAAATVSIGAAMGGQVGEHIQDWYDSALTSFKSIIAN</sequence>
<dbReference type="KEGG" id="pspw:BJG93_24710"/>
<evidence type="ECO:0000313" key="2">
    <source>
        <dbReference type="EMBL" id="APA88548.1"/>
    </source>
</evidence>